<gene>
    <name evidence="9" type="ORF">AT9943_LOCUS1677</name>
</gene>
<dbReference type="GO" id="GO:0003700">
    <property type="term" value="F:DNA-binding transcription factor activity"/>
    <property type="evidence" value="ECO:0007669"/>
    <property type="project" value="UniProtKB-UniRule"/>
</dbReference>
<evidence type="ECO:0000313" key="9">
    <source>
        <dbReference type="EMBL" id="CAD5313170.1"/>
    </source>
</evidence>
<evidence type="ECO:0000256" key="6">
    <source>
        <dbReference type="RuleBase" id="RU369040"/>
    </source>
</evidence>
<dbReference type="Pfam" id="PF05687">
    <property type="entry name" value="BES1_N"/>
    <property type="match status" value="1"/>
</dbReference>
<feature type="domain" description="BES1/BZR1 plant transcription factor N-terminal" evidence="8">
    <location>
        <begin position="477"/>
        <end position="599"/>
    </location>
</feature>
<organism evidence="9 10">
    <name type="scientific">Arabidopsis thaliana</name>
    <name type="common">Mouse-ear cress</name>
    <dbReference type="NCBI Taxonomy" id="3702"/>
    <lineage>
        <taxon>Eukaryota</taxon>
        <taxon>Viridiplantae</taxon>
        <taxon>Streptophyta</taxon>
        <taxon>Embryophyta</taxon>
        <taxon>Tracheophyta</taxon>
        <taxon>Spermatophyta</taxon>
        <taxon>Magnoliopsida</taxon>
        <taxon>eudicotyledons</taxon>
        <taxon>Gunneridae</taxon>
        <taxon>Pentapetalae</taxon>
        <taxon>rosids</taxon>
        <taxon>malvids</taxon>
        <taxon>Brassicales</taxon>
        <taxon>Brassicaceae</taxon>
        <taxon>Camelineae</taxon>
        <taxon>Arabidopsis</taxon>
    </lineage>
</organism>
<dbReference type="InterPro" id="IPR008540">
    <property type="entry name" value="BES1_N"/>
</dbReference>
<reference evidence="9 10" key="1">
    <citation type="submission" date="2020-09" db="EMBL/GenBank/DDBJ databases">
        <authorList>
            <person name="Ashkenazy H."/>
        </authorList>
    </citation>
    <scope>NUCLEOTIDE SEQUENCE [LARGE SCALE GENOMIC DNA]</scope>
    <source>
        <strain evidence="10">cv. Cdm-0</strain>
    </source>
</reference>
<dbReference type="PROSITE" id="PS51143">
    <property type="entry name" value="MT_A70"/>
    <property type="match status" value="1"/>
</dbReference>
<keyword evidence="3 6" id="KW-0238">DNA-binding</keyword>
<keyword evidence="2 6" id="KW-0805">Transcription regulation</keyword>
<name>A0A7G2DUS4_ARATH</name>
<feature type="region of interest" description="Disordered" evidence="7">
    <location>
        <begin position="621"/>
        <end position="648"/>
    </location>
</feature>
<dbReference type="Pfam" id="PF05063">
    <property type="entry name" value="MT-A70"/>
    <property type="match status" value="1"/>
</dbReference>
<dbReference type="Proteomes" id="UP000516314">
    <property type="component" value="Chromosome 1"/>
</dbReference>
<evidence type="ECO:0000313" key="10">
    <source>
        <dbReference type="Proteomes" id="UP000516314"/>
    </source>
</evidence>
<keyword evidence="4 6" id="KW-0804">Transcription</keyword>
<proteinExistence type="inferred from homology"/>
<dbReference type="GO" id="GO:0003677">
    <property type="term" value="F:DNA binding"/>
    <property type="evidence" value="ECO:0007669"/>
    <property type="project" value="UniProtKB-UniRule"/>
</dbReference>
<dbReference type="GO" id="GO:0008168">
    <property type="term" value="F:methyltransferase activity"/>
    <property type="evidence" value="ECO:0007669"/>
    <property type="project" value="InterPro"/>
</dbReference>
<comment type="similarity">
    <text evidence="5">Belongs to the MT-A70-like family.</text>
</comment>
<accession>A0A7G2DUS4</accession>
<comment type="subcellular location">
    <subcellularLocation>
        <location evidence="6">Nucleus</location>
    </subcellularLocation>
</comment>
<dbReference type="InterPro" id="IPR002052">
    <property type="entry name" value="DNA_methylase_N6_adenine_CS"/>
</dbReference>
<dbReference type="EMBL" id="LR881466">
    <property type="protein sequence ID" value="CAD5313170.1"/>
    <property type="molecule type" value="Genomic_DNA"/>
</dbReference>
<feature type="region of interest" description="Disordered" evidence="7">
    <location>
        <begin position="56"/>
        <end position="77"/>
    </location>
</feature>
<dbReference type="GO" id="GO:0006351">
    <property type="term" value="P:DNA-templated transcription"/>
    <property type="evidence" value="ECO:0007669"/>
    <property type="project" value="InterPro"/>
</dbReference>
<dbReference type="PANTHER" id="PTHR31506">
    <property type="entry name" value="BES1/BZR1 HOMOLOG PROTEIN 3-RELATED"/>
    <property type="match status" value="1"/>
</dbReference>
<comment type="similarity">
    <text evidence="1 6">Belongs to the BZR/LAT61 family.</text>
</comment>
<dbReference type="InterPro" id="IPR007757">
    <property type="entry name" value="MT-A70-like"/>
</dbReference>
<protein>
    <recommendedName>
        <fullName evidence="6">Protein BZR1 homolog</fullName>
    </recommendedName>
    <alternativeName>
        <fullName evidence="6">Protein BRASSINAZOLE-RESISTANT 1 homolog</fullName>
    </alternativeName>
</protein>
<dbReference type="GO" id="GO:0009742">
    <property type="term" value="P:brassinosteroid mediated signaling pathway"/>
    <property type="evidence" value="ECO:0007669"/>
    <property type="project" value="UniProtKB-UniRule"/>
</dbReference>
<dbReference type="GO" id="GO:0032259">
    <property type="term" value="P:methylation"/>
    <property type="evidence" value="ECO:0007669"/>
    <property type="project" value="InterPro"/>
</dbReference>
<dbReference type="GO" id="GO:0005634">
    <property type="term" value="C:nucleus"/>
    <property type="evidence" value="ECO:0007669"/>
    <property type="project" value="UniProtKB-SubCell"/>
</dbReference>
<keyword evidence="6" id="KW-1070">Brassinosteroid signaling pathway</keyword>
<feature type="compositionally biased region" description="Low complexity" evidence="7">
    <location>
        <begin position="463"/>
        <end position="476"/>
    </location>
</feature>
<evidence type="ECO:0000256" key="3">
    <source>
        <dbReference type="ARBA" id="ARBA00023125"/>
    </source>
</evidence>
<dbReference type="PROSITE" id="PS00092">
    <property type="entry name" value="N6_MTASE"/>
    <property type="match status" value="1"/>
</dbReference>
<evidence type="ECO:0000256" key="1">
    <source>
        <dbReference type="ARBA" id="ARBA00005909"/>
    </source>
</evidence>
<dbReference type="AlphaFoldDB" id="A0A7G2DUS4"/>
<dbReference type="PANTHER" id="PTHR31506:SF22">
    <property type="entry name" value="PROTEIN BRASSINAZOLE-RESISTANT 2"/>
    <property type="match status" value="1"/>
</dbReference>
<feature type="compositionally biased region" description="Polar residues" evidence="7">
    <location>
        <begin position="556"/>
        <end position="577"/>
    </location>
</feature>
<evidence type="ECO:0000256" key="7">
    <source>
        <dbReference type="SAM" id="MobiDB-lite"/>
    </source>
</evidence>
<comment type="function">
    <text evidence="6">Functions in brassinosteroid signaling. May function as transcriptional repressor.</text>
</comment>
<evidence type="ECO:0000256" key="2">
    <source>
        <dbReference type="ARBA" id="ARBA00023015"/>
    </source>
</evidence>
<sequence length="792" mass="89575">MAKTDKLAQFLDSGIYESDEFNWFFLDTVRITNRSYTRFKVSPSAYYSRFFNSKQLNQHSSESNPKKRKRKQKNSSFHLPSVGEQASNLRHQEARLFLSKAHESFLKEIELLSLTKGLSDDNDDDDSSLLNKCCDDEVSFIELGGVWQAPFYEITLSFNLHCDNEGESCNEQRVFQVFNNLVVNEIGEEVEAEFSNRRYIMPRNSCFYMSDLHHIRNLVPAKSEEGYNLIVIDPPWENASAHQKSKYPTLPNQYFLSLPIKQLAHAEGALVALWVTNREKLLSFVEKELFPAWGIKYVATMYWLKVKPDGTLICDLDLVHHKPYEYLLLGYHFTELAGSEKRSDFKLLDKNQIIMSIPGDFSRKPPIGDILLKHTPGSQPARCLELFAREMAAGWTSWGNEPLHFQDSRYFLKVYWGQLGENPWKEVEGSVHRKRHRLKKTTLDEEERKKKAYSSKKMTSDGATSTSAAAAAAAMATRRKPSWRERENNRRRERRRRAVAAKIYTGLRAQGNYNLPKHCDNNEVLKALCSEAGWVVEEDGTTYRKGHKPLPGDMAGSSSRATPYSSHNQSPLSSTFDSPILSYQVSPSSSSFPSPSRVGDPHNISTIFPFLRNGGIPSSLPPLRISNSAPVTPPVSSPTSRNSKPLPTWESFTKQSMSMAAKQSMTSLNYPFYAVSAPASPTHHRQFHAPATIPECDESDSSTVDSGHWISFQKFAQQQPFSASMVPTSPTFNLVKPAPQQLSPNTAAIQEIGQSSEFKFENSQVKPWEGERIHDVAMEDLELTLGNGKAHS</sequence>
<feature type="region of interest" description="Disordered" evidence="7">
    <location>
        <begin position="433"/>
        <end position="495"/>
    </location>
</feature>
<dbReference type="InterPro" id="IPR033264">
    <property type="entry name" value="BZR"/>
</dbReference>
<evidence type="ECO:0000259" key="8">
    <source>
        <dbReference type="Pfam" id="PF05687"/>
    </source>
</evidence>
<evidence type="ECO:0000256" key="5">
    <source>
        <dbReference type="PROSITE-ProRule" id="PRU00489"/>
    </source>
</evidence>
<evidence type="ECO:0000256" key="4">
    <source>
        <dbReference type="ARBA" id="ARBA00023163"/>
    </source>
</evidence>
<feature type="region of interest" description="Disordered" evidence="7">
    <location>
        <begin position="542"/>
        <end position="579"/>
    </location>
</feature>